<organism evidence="1 2">
    <name type="scientific">Ruminococcus gauvreauii</name>
    <dbReference type="NCBI Taxonomy" id="438033"/>
    <lineage>
        <taxon>Bacteria</taxon>
        <taxon>Bacillati</taxon>
        <taxon>Bacillota</taxon>
        <taxon>Clostridia</taxon>
        <taxon>Eubacteriales</taxon>
        <taxon>Oscillospiraceae</taxon>
        <taxon>Ruminococcus</taxon>
    </lineage>
</organism>
<reference evidence="1" key="1">
    <citation type="journal article" date="2022" name="Cell">
        <title>Design, construction, and in vivo augmentation of a complex gut microbiome.</title>
        <authorList>
            <person name="Cheng A.G."/>
            <person name="Ho P.Y."/>
            <person name="Aranda-Diaz A."/>
            <person name="Jain S."/>
            <person name="Yu F.B."/>
            <person name="Meng X."/>
            <person name="Wang M."/>
            <person name="Iakiviak M."/>
            <person name="Nagashima K."/>
            <person name="Zhao A."/>
            <person name="Murugkar P."/>
            <person name="Patil A."/>
            <person name="Atabakhsh K."/>
            <person name="Weakley A."/>
            <person name="Yan J."/>
            <person name="Brumbaugh A.R."/>
            <person name="Higginbottom S."/>
            <person name="Dimas A."/>
            <person name="Shiver A.L."/>
            <person name="Deutschbauer A."/>
            <person name="Neff N."/>
            <person name="Sonnenburg J.L."/>
            <person name="Huang K.C."/>
            <person name="Fischbach M.A."/>
        </authorList>
    </citation>
    <scope>NUCLEOTIDE SEQUENCE</scope>
    <source>
        <strain evidence="1">DSM 19829</strain>
    </source>
</reference>
<gene>
    <name evidence="1" type="ORF">NQ502_05165</name>
</gene>
<sequence length="141" mass="16055">MFDEMQYLELSGEKYPYKCDILVLEKIQEEFGDLSDFDNGLLGFEAKYDENGNVVTNEEGFAVGVTKIPNIKCVNSALYWFIQEGLAIEGKPGVMRDELLRKVDLSPKEMGSLLHEELMRCFARKNEASTQKETNETTGNR</sequence>
<keyword evidence="2" id="KW-1185">Reference proteome</keyword>
<dbReference type="Proteomes" id="UP001060164">
    <property type="component" value="Chromosome"/>
</dbReference>
<name>A0ABY5VJT3_9FIRM</name>
<accession>A0ABY5VJT3</accession>
<evidence type="ECO:0000313" key="2">
    <source>
        <dbReference type="Proteomes" id="UP001060164"/>
    </source>
</evidence>
<evidence type="ECO:0008006" key="3">
    <source>
        <dbReference type="Google" id="ProtNLM"/>
    </source>
</evidence>
<evidence type="ECO:0000313" key="1">
    <source>
        <dbReference type="EMBL" id="UWP60433.1"/>
    </source>
</evidence>
<dbReference type="RefSeq" id="WP_028529133.1">
    <property type="nucleotide sequence ID" value="NZ_CABLBR010000019.1"/>
</dbReference>
<protein>
    <recommendedName>
        <fullName evidence="3">Phage protein</fullName>
    </recommendedName>
</protein>
<dbReference type="EMBL" id="CP102290">
    <property type="protein sequence ID" value="UWP60433.1"/>
    <property type="molecule type" value="Genomic_DNA"/>
</dbReference>
<proteinExistence type="predicted"/>